<evidence type="ECO:0000256" key="1">
    <source>
        <dbReference type="ARBA" id="ARBA00023002"/>
    </source>
</evidence>
<proteinExistence type="predicted"/>
<dbReference type="GO" id="GO:0003842">
    <property type="term" value="F:L-glutamate gamma-semialdehyde dehydrogenase activity"/>
    <property type="evidence" value="ECO:0007669"/>
    <property type="project" value="TreeGrafter"/>
</dbReference>
<dbReference type="GO" id="GO:0010133">
    <property type="term" value="P:L-proline catabolic process to L-glutamate"/>
    <property type="evidence" value="ECO:0007669"/>
    <property type="project" value="TreeGrafter"/>
</dbReference>
<dbReference type="RefSeq" id="WP_189788279.1">
    <property type="nucleotide sequence ID" value="NZ_BNAT01000067.1"/>
</dbReference>
<keyword evidence="1" id="KW-0560">Oxidoreductase</keyword>
<reference evidence="4" key="1">
    <citation type="journal article" date="2014" name="Int. J. Syst. Evol. Microbiol.">
        <title>Complete genome sequence of Corynebacterium casei LMG S-19264T (=DSM 44701T), isolated from a smear-ripened cheese.</title>
        <authorList>
            <consortium name="US DOE Joint Genome Institute (JGI-PGF)"/>
            <person name="Walter F."/>
            <person name="Albersmeier A."/>
            <person name="Kalinowski J."/>
            <person name="Ruckert C."/>
        </authorList>
    </citation>
    <scope>NUCLEOTIDE SEQUENCE</scope>
    <source>
        <strain evidence="4">CGMCC 4.7403</strain>
    </source>
</reference>
<organism evidence="4 5">
    <name type="scientific">Streptomyces capitiformicae</name>
    <dbReference type="NCBI Taxonomy" id="2014920"/>
    <lineage>
        <taxon>Bacteria</taxon>
        <taxon>Bacillati</taxon>
        <taxon>Actinomycetota</taxon>
        <taxon>Actinomycetes</taxon>
        <taxon>Kitasatosporales</taxon>
        <taxon>Streptomycetaceae</taxon>
        <taxon>Streptomyces</taxon>
    </lineage>
</organism>
<dbReference type="InterPro" id="IPR050485">
    <property type="entry name" value="Proline_metab_enzyme"/>
</dbReference>
<name>A0A918ZRY7_9ACTN</name>
<dbReference type="InterPro" id="IPR011975">
    <property type="entry name" value="PaaN_2"/>
</dbReference>
<dbReference type="EMBL" id="BNAT01000067">
    <property type="protein sequence ID" value="GHE67343.1"/>
    <property type="molecule type" value="Genomic_DNA"/>
</dbReference>
<keyword evidence="5" id="KW-1185">Reference proteome</keyword>
<dbReference type="InterPro" id="IPR016161">
    <property type="entry name" value="Ald_DH/histidinol_DH"/>
</dbReference>
<gene>
    <name evidence="4" type="ORF">GCM10017771_91050</name>
</gene>
<dbReference type="Proteomes" id="UP000603227">
    <property type="component" value="Unassembled WGS sequence"/>
</dbReference>
<protein>
    <submittedName>
        <fullName evidence="4">Oxidoreductase</fullName>
    </submittedName>
</protein>
<dbReference type="GO" id="GO:0009898">
    <property type="term" value="C:cytoplasmic side of plasma membrane"/>
    <property type="evidence" value="ECO:0007669"/>
    <property type="project" value="TreeGrafter"/>
</dbReference>
<evidence type="ECO:0000313" key="5">
    <source>
        <dbReference type="Proteomes" id="UP000603227"/>
    </source>
</evidence>
<dbReference type="Gene3D" id="3.40.605.10">
    <property type="entry name" value="Aldehyde Dehydrogenase, Chain A, domain 1"/>
    <property type="match status" value="1"/>
</dbReference>
<dbReference type="PANTHER" id="PTHR42862">
    <property type="entry name" value="DELTA-1-PYRROLINE-5-CARBOXYLATE DEHYDROGENASE 1, ISOFORM A-RELATED"/>
    <property type="match status" value="1"/>
</dbReference>
<dbReference type="InterPro" id="IPR015590">
    <property type="entry name" value="Aldehyde_DH_dom"/>
</dbReference>
<evidence type="ECO:0000259" key="3">
    <source>
        <dbReference type="Pfam" id="PF00171"/>
    </source>
</evidence>
<feature type="domain" description="Aldehyde dehydrogenase" evidence="3">
    <location>
        <begin position="91"/>
        <end position="498"/>
    </location>
</feature>
<dbReference type="SUPFAM" id="SSF53720">
    <property type="entry name" value="ALDH-like"/>
    <property type="match status" value="1"/>
</dbReference>
<evidence type="ECO:0000256" key="2">
    <source>
        <dbReference type="ARBA" id="ARBA00023027"/>
    </source>
</evidence>
<dbReference type="InterPro" id="IPR016162">
    <property type="entry name" value="Ald_DH_N"/>
</dbReference>
<dbReference type="PANTHER" id="PTHR42862:SF1">
    <property type="entry name" value="DELTA-1-PYRROLINE-5-CARBOXYLATE DEHYDROGENASE 2, ISOFORM A-RELATED"/>
    <property type="match status" value="1"/>
</dbReference>
<dbReference type="Gene3D" id="3.40.309.10">
    <property type="entry name" value="Aldehyde Dehydrogenase, Chain A, domain 2"/>
    <property type="match status" value="1"/>
</dbReference>
<comment type="caution">
    <text evidence="4">The sequence shown here is derived from an EMBL/GenBank/DDBJ whole genome shotgun (WGS) entry which is preliminary data.</text>
</comment>
<sequence>MSTDFYARHADLLQQAVEHAAGRGYWTPYPETPSTSVYGTDAPQQGEAAFRALLGNPFPLEGHPTAGTVPATEFSPYGFPLGVSYPYLAPDTAVATAKAAATAWRAASPDTRAGVAAEILARLNAASFEIAHAVQHTTGQPFVMAFQAGGPHAQDRGLEAVAYAWYEQKRHPATARWSKPQRRGGPLAMDKTFTPVGRGVAVLIACNTFPTWNGYPGLFASLVTGNPVIVKPHRRAVLPLAITMRIAREVLGEAGFDPDVVLLAAQRPDERTATALATHPDVRIVDFTGSSEFGDWLETNARQATVHTEKAGLNTVLVDSTDDYAGLLRNLAFSLALYSGQMCTTPQNILVPREGFPTDQGPRTADEFATDLGTALDKLLGDPARAAGTLGAIVNEGVLNRLEEAATVLSGRIAHPSRELAHPEHPDAVVRTPLVARLDAGTDEKTYTSEWFGPVSFVIGTDSTAHGLRLLHETVRRYGALTASVYTTDDDVLDAARDTALDAGVHLSENLTGAVFVNQSAAFSDFHGTAANPAANAALTDPAFVTGRFSVVQSRRHAPAEESARV</sequence>
<accession>A0A918ZRY7</accession>
<keyword evidence="2" id="KW-0520">NAD</keyword>
<dbReference type="NCBIfam" id="TIGR02288">
    <property type="entry name" value="PaaN_2"/>
    <property type="match status" value="1"/>
</dbReference>
<evidence type="ECO:0000313" key="4">
    <source>
        <dbReference type="EMBL" id="GHE67343.1"/>
    </source>
</evidence>
<dbReference type="AlphaFoldDB" id="A0A918ZRY7"/>
<dbReference type="InterPro" id="IPR016163">
    <property type="entry name" value="Ald_DH_C"/>
</dbReference>
<reference evidence="4" key="2">
    <citation type="submission" date="2020-09" db="EMBL/GenBank/DDBJ databases">
        <authorList>
            <person name="Sun Q."/>
            <person name="Zhou Y."/>
        </authorList>
    </citation>
    <scope>NUCLEOTIDE SEQUENCE</scope>
    <source>
        <strain evidence="4">CGMCC 4.7403</strain>
    </source>
</reference>
<dbReference type="Pfam" id="PF00171">
    <property type="entry name" value="Aldedh"/>
    <property type="match status" value="1"/>
</dbReference>